<evidence type="ECO:0000256" key="1">
    <source>
        <dbReference type="ARBA" id="ARBA00022723"/>
    </source>
</evidence>
<accession>A0A183AN12</accession>
<dbReference type="InterPro" id="IPR013083">
    <property type="entry name" value="Znf_RING/FYVE/PHD"/>
</dbReference>
<gene>
    <name evidence="7" type="ORF">ECPE_LOCUS8347</name>
</gene>
<sequence>MLDGKHARINQPTASKSIPEIPEDDLQTDGQVRQRVIEPEDVCAICQDELLGEQRYPVTYCRRGCGNSVHIRCMRVWTDHQRKQKSINLSEGVPCPICREEFGQLGMLLREITENIHPREAKPGRGRSTVISPVVQSIQPIMKACHPSTVCMTCRMSPIYGNIYRCQLCEDQLDETASTFMCAICFRQGKHSEHDKFMYREVRAHRDSV</sequence>
<dbReference type="AlphaFoldDB" id="A0A183AN12"/>
<dbReference type="SUPFAM" id="SSF57850">
    <property type="entry name" value="RING/U-box"/>
    <property type="match status" value="2"/>
</dbReference>
<keyword evidence="3" id="KW-0862">Zinc</keyword>
<evidence type="ECO:0000256" key="3">
    <source>
        <dbReference type="ARBA" id="ARBA00022833"/>
    </source>
</evidence>
<dbReference type="PROSITE" id="PS50089">
    <property type="entry name" value="ZF_RING_2"/>
    <property type="match status" value="1"/>
</dbReference>
<protein>
    <submittedName>
        <fullName evidence="9">RING-type domain-containing protein</fullName>
    </submittedName>
</protein>
<evidence type="ECO:0000313" key="9">
    <source>
        <dbReference type="WBParaSite" id="ECPE_0000837301-mRNA-1"/>
    </source>
</evidence>
<dbReference type="WBParaSite" id="ECPE_0000837301-mRNA-1">
    <property type="protein sequence ID" value="ECPE_0000837301-mRNA-1"/>
    <property type="gene ID" value="ECPE_0000837301"/>
</dbReference>
<dbReference type="OrthoDB" id="8062037at2759"/>
<name>A0A183AN12_9TREM</name>
<dbReference type="InterPro" id="IPR001841">
    <property type="entry name" value="Znf_RING"/>
</dbReference>
<evidence type="ECO:0000256" key="2">
    <source>
        <dbReference type="ARBA" id="ARBA00022771"/>
    </source>
</evidence>
<dbReference type="Gene3D" id="3.30.60.90">
    <property type="match status" value="1"/>
</dbReference>
<evidence type="ECO:0000259" key="6">
    <source>
        <dbReference type="PROSITE" id="PS50089"/>
    </source>
</evidence>
<dbReference type="InterPro" id="IPR039903">
    <property type="entry name" value="Zswim2"/>
</dbReference>
<keyword evidence="1" id="KW-0479">Metal-binding</keyword>
<keyword evidence="2 4" id="KW-0863">Zinc-finger</keyword>
<dbReference type="GO" id="GO:0008270">
    <property type="term" value="F:zinc ion binding"/>
    <property type="evidence" value="ECO:0007669"/>
    <property type="project" value="UniProtKB-KW"/>
</dbReference>
<dbReference type="PANTHER" id="PTHR21540">
    <property type="entry name" value="RING FINGER AND SWIM DOMAIN-CONTAINING PROTEIN 2"/>
    <property type="match status" value="1"/>
</dbReference>
<organism evidence="9">
    <name type="scientific">Echinostoma caproni</name>
    <dbReference type="NCBI Taxonomy" id="27848"/>
    <lineage>
        <taxon>Eukaryota</taxon>
        <taxon>Metazoa</taxon>
        <taxon>Spiralia</taxon>
        <taxon>Lophotrochozoa</taxon>
        <taxon>Platyhelminthes</taxon>
        <taxon>Trematoda</taxon>
        <taxon>Digenea</taxon>
        <taxon>Plagiorchiida</taxon>
        <taxon>Echinostomata</taxon>
        <taxon>Echinostomatoidea</taxon>
        <taxon>Echinostomatidae</taxon>
        <taxon>Echinostoma</taxon>
    </lineage>
</organism>
<evidence type="ECO:0000256" key="5">
    <source>
        <dbReference type="SAM" id="MobiDB-lite"/>
    </source>
</evidence>
<dbReference type="InterPro" id="IPR043145">
    <property type="entry name" value="Znf_ZZ_sf"/>
</dbReference>
<reference evidence="9" key="1">
    <citation type="submission" date="2016-06" db="UniProtKB">
        <authorList>
            <consortium name="WormBaseParasite"/>
        </authorList>
    </citation>
    <scope>IDENTIFICATION</scope>
</reference>
<feature type="region of interest" description="Disordered" evidence="5">
    <location>
        <begin position="1"/>
        <end position="29"/>
    </location>
</feature>
<proteinExistence type="predicted"/>
<feature type="domain" description="RING-type" evidence="6">
    <location>
        <begin position="43"/>
        <end position="99"/>
    </location>
</feature>
<dbReference type="CDD" id="cd16494">
    <property type="entry name" value="RING-CH-C4HC3_ZSWM2"/>
    <property type="match status" value="1"/>
</dbReference>
<evidence type="ECO:0000256" key="4">
    <source>
        <dbReference type="PROSITE-ProRule" id="PRU00175"/>
    </source>
</evidence>
<dbReference type="EMBL" id="UZAN01045857">
    <property type="protein sequence ID" value="VDP83316.1"/>
    <property type="molecule type" value="Genomic_DNA"/>
</dbReference>
<evidence type="ECO:0000313" key="7">
    <source>
        <dbReference type="EMBL" id="VDP83316.1"/>
    </source>
</evidence>
<reference evidence="7 8" key="2">
    <citation type="submission" date="2018-11" db="EMBL/GenBank/DDBJ databases">
        <authorList>
            <consortium name="Pathogen Informatics"/>
        </authorList>
    </citation>
    <scope>NUCLEOTIDE SEQUENCE [LARGE SCALE GENOMIC DNA]</scope>
    <source>
        <strain evidence="7 8">Egypt</strain>
    </source>
</reference>
<evidence type="ECO:0000313" key="8">
    <source>
        <dbReference type="Proteomes" id="UP000272942"/>
    </source>
</evidence>
<dbReference type="Gene3D" id="3.30.40.10">
    <property type="entry name" value="Zinc/RING finger domain, C3HC4 (zinc finger)"/>
    <property type="match status" value="1"/>
</dbReference>
<dbReference type="GO" id="GO:0061630">
    <property type="term" value="F:ubiquitin protein ligase activity"/>
    <property type="evidence" value="ECO:0007669"/>
    <property type="project" value="InterPro"/>
</dbReference>
<dbReference type="Proteomes" id="UP000272942">
    <property type="component" value="Unassembled WGS sequence"/>
</dbReference>
<keyword evidence="8" id="KW-1185">Reference proteome</keyword>
<dbReference type="PANTHER" id="PTHR21540:SF3">
    <property type="entry name" value="E3 UBIQUITIN-PROTEIN LIGASE ZSWIM2"/>
    <property type="match status" value="1"/>
</dbReference>